<dbReference type="EMBL" id="JACHJT010000001">
    <property type="protein sequence ID" value="MBB4931329.1"/>
    <property type="molecule type" value="Genomic_DNA"/>
</dbReference>
<dbReference type="InterPro" id="IPR043917">
    <property type="entry name" value="DUF5753"/>
</dbReference>
<evidence type="ECO:0000313" key="3">
    <source>
        <dbReference type="Proteomes" id="UP000523007"/>
    </source>
</evidence>
<dbReference type="AlphaFoldDB" id="A0A7W7RG23"/>
<sequence>MHEQLEHITTLSLEGTIRIQVLPHAAPVASPGTPFRVLTLTETQTVAYVEHALGGETYDAPERVGDLRTLFSALQAEALSPSASVDLIRTINGAHHAHVA</sequence>
<name>A0A7W7RG23_9ACTN</name>
<feature type="domain" description="DUF5753" evidence="1">
    <location>
        <begin position="1"/>
        <end position="89"/>
    </location>
</feature>
<dbReference type="Proteomes" id="UP000523007">
    <property type="component" value="Unassembled WGS sequence"/>
</dbReference>
<protein>
    <recommendedName>
        <fullName evidence="1">DUF5753 domain-containing protein</fullName>
    </recommendedName>
</protein>
<dbReference type="Pfam" id="PF19054">
    <property type="entry name" value="DUF5753"/>
    <property type="match status" value="1"/>
</dbReference>
<evidence type="ECO:0000313" key="2">
    <source>
        <dbReference type="EMBL" id="MBB4931329.1"/>
    </source>
</evidence>
<comment type="caution">
    <text evidence="2">The sequence shown here is derived from an EMBL/GenBank/DDBJ whole genome shotgun (WGS) entry which is preliminary data.</text>
</comment>
<evidence type="ECO:0000259" key="1">
    <source>
        <dbReference type="Pfam" id="PF19054"/>
    </source>
</evidence>
<keyword evidence="3" id="KW-1185">Reference proteome</keyword>
<organism evidence="2 3">
    <name type="scientific">Lipingzhangella halophila</name>
    <dbReference type="NCBI Taxonomy" id="1783352"/>
    <lineage>
        <taxon>Bacteria</taxon>
        <taxon>Bacillati</taxon>
        <taxon>Actinomycetota</taxon>
        <taxon>Actinomycetes</taxon>
        <taxon>Streptosporangiales</taxon>
        <taxon>Nocardiopsidaceae</taxon>
        <taxon>Lipingzhangella</taxon>
    </lineage>
</organism>
<proteinExistence type="predicted"/>
<accession>A0A7W7RG23</accession>
<reference evidence="2 3" key="1">
    <citation type="submission" date="2020-08" db="EMBL/GenBank/DDBJ databases">
        <title>Sequencing the genomes of 1000 actinobacteria strains.</title>
        <authorList>
            <person name="Klenk H.-P."/>
        </authorList>
    </citation>
    <scope>NUCLEOTIDE SEQUENCE [LARGE SCALE GENOMIC DNA]</scope>
    <source>
        <strain evidence="2 3">DSM 102030</strain>
    </source>
</reference>
<gene>
    <name evidence="2" type="ORF">F4561_002149</name>
</gene>